<evidence type="ECO:0000256" key="1">
    <source>
        <dbReference type="SAM" id="MobiDB-lite"/>
    </source>
</evidence>
<feature type="compositionally biased region" description="Basic and acidic residues" evidence="1">
    <location>
        <begin position="17"/>
        <end position="44"/>
    </location>
</feature>
<proteinExistence type="predicted"/>
<evidence type="ECO:0000313" key="3">
    <source>
        <dbReference type="Proteomes" id="UP000239757"/>
    </source>
</evidence>
<protein>
    <submittedName>
        <fullName evidence="2">Uncharacterized protein</fullName>
    </submittedName>
</protein>
<feature type="region of interest" description="Disordered" evidence="1">
    <location>
        <begin position="1"/>
        <end position="59"/>
    </location>
</feature>
<gene>
    <name evidence="2" type="ORF">GOBAR_AA26597</name>
</gene>
<dbReference type="Proteomes" id="UP000239757">
    <property type="component" value="Unassembled WGS sequence"/>
</dbReference>
<name>A0A2P5WSL4_GOSBA</name>
<organism evidence="2 3">
    <name type="scientific">Gossypium barbadense</name>
    <name type="common">Sea Island cotton</name>
    <name type="synonym">Hibiscus barbadensis</name>
    <dbReference type="NCBI Taxonomy" id="3634"/>
    <lineage>
        <taxon>Eukaryota</taxon>
        <taxon>Viridiplantae</taxon>
        <taxon>Streptophyta</taxon>
        <taxon>Embryophyta</taxon>
        <taxon>Tracheophyta</taxon>
        <taxon>Spermatophyta</taxon>
        <taxon>Magnoliopsida</taxon>
        <taxon>eudicotyledons</taxon>
        <taxon>Gunneridae</taxon>
        <taxon>Pentapetalae</taxon>
        <taxon>rosids</taxon>
        <taxon>malvids</taxon>
        <taxon>Malvales</taxon>
        <taxon>Malvaceae</taxon>
        <taxon>Malvoideae</taxon>
        <taxon>Gossypium</taxon>
    </lineage>
</organism>
<reference evidence="2 3" key="1">
    <citation type="submission" date="2015-01" db="EMBL/GenBank/DDBJ databases">
        <title>Genome of allotetraploid Gossypium barbadense reveals genomic plasticity and fiber elongation in cotton evolution.</title>
        <authorList>
            <person name="Chen X."/>
            <person name="Liu X."/>
            <person name="Zhao B."/>
            <person name="Zheng H."/>
            <person name="Hu Y."/>
            <person name="Lu G."/>
            <person name="Yang C."/>
            <person name="Chen J."/>
            <person name="Shan C."/>
            <person name="Zhang L."/>
            <person name="Zhou Y."/>
            <person name="Wang L."/>
            <person name="Guo W."/>
            <person name="Bai Y."/>
            <person name="Ruan J."/>
            <person name="Shangguan X."/>
            <person name="Mao Y."/>
            <person name="Jiang J."/>
            <person name="Zhu Y."/>
            <person name="Lei J."/>
            <person name="Kang H."/>
            <person name="Chen S."/>
            <person name="He X."/>
            <person name="Wang R."/>
            <person name="Wang Y."/>
            <person name="Chen J."/>
            <person name="Wang L."/>
            <person name="Yu S."/>
            <person name="Wang B."/>
            <person name="Wei J."/>
            <person name="Song S."/>
            <person name="Lu X."/>
            <person name="Gao Z."/>
            <person name="Gu W."/>
            <person name="Deng X."/>
            <person name="Ma D."/>
            <person name="Wang S."/>
            <person name="Liang W."/>
            <person name="Fang L."/>
            <person name="Cai C."/>
            <person name="Zhu X."/>
            <person name="Zhou B."/>
            <person name="Zhang Y."/>
            <person name="Chen Z."/>
            <person name="Xu S."/>
            <person name="Zhu R."/>
            <person name="Wang S."/>
            <person name="Zhang T."/>
            <person name="Zhao G."/>
        </authorList>
    </citation>
    <scope>NUCLEOTIDE SEQUENCE [LARGE SCALE GENOMIC DNA]</scope>
    <source>
        <strain evidence="3">cv. Xinhai21</strain>
        <tissue evidence="2">Leaf</tissue>
    </source>
</reference>
<dbReference type="AlphaFoldDB" id="A0A2P5WSL4"/>
<accession>A0A2P5WSL4</accession>
<evidence type="ECO:0000313" key="2">
    <source>
        <dbReference type="EMBL" id="PPR94074.1"/>
    </source>
</evidence>
<sequence length="245" mass="28163">MSLKEAHESFSSNSRGPVHEDRRLQIEELDEWQTHKPRTSDKSKLRQNKPDTSPNQLKVGDKVLLDVADPHIVTTTSNEETPLTFPRWPLEELFQILRARPLIAGRCIDWAAIEQVQLADSIRALLATDPWELFFGIIKPTYLELTMELCSTFHLQTAYIRRSSRRRMNYMLSVATYISLPRSAGTLWPLARPPTILAAPRHQFSHHPKGFQRFDNINATLQQICQHLHISSPVPLREPSSDEDV</sequence>
<dbReference type="EMBL" id="KZ666630">
    <property type="protein sequence ID" value="PPR94074.1"/>
    <property type="molecule type" value="Genomic_DNA"/>
</dbReference>